<evidence type="ECO:0000313" key="2">
    <source>
        <dbReference type="Proteomes" id="UP000010116"/>
    </source>
</evidence>
<sequence length="150" mass="17696">MIFKHPDHLQFLIDKISDEDVSSINIITSRNVIPLIEKIEALNIKTINIYPFVNQDLIEPSDMFVVFDDIDLLDSDIGIIKNILSQKIILFSNNKDLDESMRKLGFNKEFFDTKRGLKCFSYNLKTYNNKRTWNNAEGWANPENFNKYRW</sequence>
<dbReference type="InterPro" id="IPR046199">
    <property type="entry name" value="DUF6231"/>
</dbReference>
<proteinExistence type="predicted"/>
<dbReference type="Pfam" id="PF19742">
    <property type="entry name" value="DUF6231"/>
    <property type="match status" value="1"/>
</dbReference>
<dbReference type="Proteomes" id="UP000010116">
    <property type="component" value="Unassembled WGS sequence"/>
</dbReference>
<evidence type="ECO:0000313" key="1">
    <source>
        <dbReference type="EMBL" id="EJP74091.1"/>
    </source>
</evidence>
<reference evidence="1 2" key="1">
    <citation type="journal article" date="2012" name="ISME J.">
        <title>Genomic insights to SAR86, an abundant and uncultivated marine bacterial lineage.</title>
        <authorList>
            <person name="Dupont C.L."/>
            <person name="Rusch D.B."/>
            <person name="Yooseph S."/>
            <person name="Lombardo M.J."/>
            <person name="Richter R.A."/>
            <person name="Valas R."/>
            <person name="Novotny M."/>
            <person name="Yee-Greenbaum J."/>
            <person name="Selengut J.D."/>
            <person name="Haft D.H."/>
            <person name="Halpern A.L."/>
            <person name="Lasken R.S."/>
            <person name="Nealson K."/>
            <person name="Friedman R."/>
            <person name="Venter J.C."/>
        </authorList>
    </citation>
    <scope>NUCLEOTIDE SEQUENCE [LARGE SCALE GENOMIC DNA]</scope>
</reference>
<name>J5KS99_9GAMM</name>
<protein>
    <submittedName>
        <fullName evidence="1">Helix-turn-helix, AraC type</fullName>
    </submittedName>
</protein>
<dbReference type="EMBL" id="JH611161">
    <property type="protein sequence ID" value="EJP74091.1"/>
    <property type="molecule type" value="Genomic_DNA"/>
</dbReference>
<organism evidence="1 2">
    <name type="scientific">SAR86 cluster bacterium SAR86B</name>
    <dbReference type="NCBI Taxonomy" id="1123867"/>
    <lineage>
        <taxon>Bacteria</taxon>
        <taxon>Pseudomonadati</taxon>
        <taxon>Pseudomonadota</taxon>
        <taxon>Gammaproteobacteria</taxon>
        <taxon>SAR86 cluster</taxon>
    </lineage>
</organism>
<dbReference type="AlphaFoldDB" id="J5KS99"/>
<dbReference type="HOGENOM" id="CLU_1739245_0_0_6"/>
<accession>J5KS99</accession>
<gene>
    <name evidence="1" type="ORF">NT02SARS_1457</name>
</gene>